<keyword evidence="1" id="KW-0812">Transmembrane</keyword>
<keyword evidence="1" id="KW-0472">Membrane</keyword>
<protein>
    <submittedName>
        <fullName evidence="2">Uncharacterized protein</fullName>
    </submittedName>
</protein>
<reference evidence="2 3" key="1">
    <citation type="journal article" date="2018" name="Front. Plant Sci.">
        <title>Red Clover (Trifolium pratense) and Zigzag Clover (T. medium) - A Picture of Genomic Similarities and Differences.</title>
        <authorList>
            <person name="Dluhosova J."/>
            <person name="Istvanek J."/>
            <person name="Nedelnik J."/>
            <person name="Repkova J."/>
        </authorList>
    </citation>
    <scope>NUCLEOTIDE SEQUENCE [LARGE SCALE GENOMIC DNA]</scope>
    <source>
        <strain evidence="3">cv. 10/8</strain>
        <tissue evidence="2">Leaf</tissue>
    </source>
</reference>
<feature type="non-terminal residue" evidence="2">
    <location>
        <position position="53"/>
    </location>
</feature>
<keyword evidence="1" id="KW-1133">Transmembrane helix</keyword>
<name>A0A392RKL8_9FABA</name>
<evidence type="ECO:0000313" key="3">
    <source>
        <dbReference type="Proteomes" id="UP000265520"/>
    </source>
</evidence>
<comment type="caution">
    <text evidence="2">The sequence shown here is derived from an EMBL/GenBank/DDBJ whole genome shotgun (WGS) entry which is preliminary data.</text>
</comment>
<proteinExistence type="predicted"/>
<accession>A0A392RKL8</accession>
<feature type="transmembrane region" description="Helical" evidence="1">
    <location>
        <begin position="27"/>
        <end position="50"/>
    </location>
</feature>
<evidence type="ECO:0000313" key="2">
    <source>
        <dbReference type="EMBL" id="MCI36340.1"/>
    </source>
</evidence>
<evidence type="ECO:0000256" key="1">
    <source>
        <dbReference type="SAM" id="Phobius"/>
    </source>
</evidence>
<organism evidence="2 3">
    <name type="scientific">Trifolium medium</name>
    <dbReference type="NCBI Taxonomy" id="97028"/>
    <lineage>
        <taxon>Eukaryota</taxon>
        <taxon>Viridiplantae</taxon>
        <taxon>Streptophyta</taxon>
        <taxon>Embryophyta</taxon>
        <taxon>Tracheophyta</taxon>
        <taxon>Spermatophyta</taxon>
        <taxon>Magnoliopsida</taxon>
        <taxon>eudicotyledons</taxon>
        <taxon>Gunneridae</taxon>
        <taxon>Pentapetalae</taxon>
        <taxon>rosids</taxon>
        <taxon>fabids</taxon>
        <taxon>Fabales</taxon>
        <taxon>Fabaceae</taxon>
        <taxon>Papilionoideae</taxon>
        <taxon>50 kb inversion clade</taxon>
        <taxon>NPAAA clade</taxon>
        <taxon>Hologalegina</taxon>
        <taxon>IRL clade</taxon>
        <taxon>Trifolieae</taxon>
        <taxon>Trifolium</taxon>
    </lineage>
</organism>
<dbReference type="EMBL" id="LXQA010232871">
    <property type="protein sequence ID" value="MCI36340.1"/>
    <property type="molecule type" value="Genomic_DNA"/>
</dbReference>
<dbReference type="Proteomes" id="UP000265520">
    <property type="component" value="Unassembled WGS sequence"/>
</dbReference>
<keyword evidence="3" id="KW-1185">Reference proteome</keyword>
<dbReference type="AlphaFoldDB" id="A0A392RKL8"/>
<sequence>MIGLTIRTTAATSSVGGQCRWPVAADLAVLAAMCGLGVVFDGVVVVVGGAEVV</sequence>